<dbReference type="KEGG" id="ttf:THTE_3018"/>
<feature type="compositionally biased region" description="Basic and acidic residues" evidence="1">
    <location>
        <begin position="38"/>
        <end position="51"/>
    </location>
</feature>
<evidence type="ECO:0000256" key="1">
    <source>
        <dbReference type="SAM" id="MobiDB-lite"/>
    </source>
</evidence>
<dbReference type="Proteomes" id="UP000215086">
    <property type="component" value="Chromosome"/>
</dbReference>
<sequence length="51" mass="5553">MTLPSNARVAVYELGLPRHEAEQSLICLGKNSCGVSPDPERPPTETRELSC</sequence>
<accession>A0A286RI24</accession>
<organism evidence="2 3">
    <name type="scientific">Thermogutta terrifontis</name>
    <dbReference type="NCBI Taxonomy" id="1331910"/>
    <lineage>
        <taxon>Bacteria</taxon>
        <taxon>Pseudomonadati</taxon>
        <taxon>Planctomycetota</taxon>
        <taxon>Planctomycetia</taxon>
        <taxon>Pirellulales</taxon>
        <taxon>Thermoguttaceae</taxon>
        <taxon>Thermogutta</taxon>
    </lineage>
</organism>
<dbReference type="EMBL" id="CP018477">
    <property type="protein sequence ID" value="ASV75620.1"/>
    <property type="molecule type" value="Genomic_DNA"/>
</dbReference>
<proteinExistence type="predicted"/>
<dbReference type="AlphaFoldDB" id="A0A286RI24"/>
<gene>
    <name evidence="2" type="ORF">THTE_3018</name>
</gene>
<feature type="region of interest" description="Disordered" evidence="1">
    <location>
        <begin position="32"/>
        <end position="51"/>
    </location>
</feature>
<keyword evidence="3" id="KW-1185">Reference proteome</keyword>
<protein>
    <submittedName>
        <fullName evidence="2">Uncharacterized protein</fullName>
    </submittedName>
</protein>
<evidence type="ECO:0000313" key="3">
    <source>
        <dbReference type="Proteomes" id="UP000215086"/>
    </source>
</evidence>
<reference evidence="2 3" key="1">
    <citation type="journal article" name="Front. Microbiol.">
        <title>Sugar Metabolism of the First Thermophilic Planctomycete Thermogutta terrifontis: Comparative Genomic and Transcriptomic Approaches.</title>
        <authorList>
            <person name="Elcheninov A.G."/>
            <person name="Menzel P."/>
            <person name="Gudbergsdottir S.R."/>
            <person name="Slesarev A.I."/>
            <person name="Kadnikov V.V."/>
            <person name="Krogh A."/>
            <person name="Bonch-Osmolovskaya E.A."/>
            <person name="Peng X."/>
            <person name="Kublanov I.V."/>
        </authorList>
    </citation>
    <scope>NUCLEOTIDE SEQUENCE [LARGE SCALE GENOMIC DNA]</scope>
    <source>
        <strain evidence="2 3">R1</strain>
    </source>
</reference>
<evidence type="ECO:0000313" key="2">
    <source>
        <dbReference type="EMBL" id="ASV75620.1"/>
    </source>
</evidence>
<name>A0A286RI24_9BACT</name>